<dbReference type="GO" id="GO:0071973">
    <property type="term" value="P:bacterial-type flagellum-dependent cell motility"/>
    <property type="evidence" value="ECO:0007669"/>
    <property type="project" value="InterPro"/>
</dbReference>
<reference evidence="11 12" key="1">
    <citation type="submission" date="2016-09" db="EMBL/GenBank/DDBJ databases">
        <title>Chromobacterium muskegensis sp. nov., an insecticidal bacterium isolated from Sphagnum bogs.</title>
        <authorList>
            <person name="Sparks M.E."/>
            <person name="Blackburn M.B."/>
            <person name="Gundersen-Rindal D.E."/>
            <person name="Mitchell A."/>
            <person name="Farrar R."/>
            <person name="Kuhar D."/>
        </authorList>
    </citation>
    <scope>NUCLEOTIDE SEQUENCE [LARGE SCALE GENOMIC DNA]</scope>
    <source>
        <strain evidence="11 12">37-2</strain>
    </source>
</reference>
<keyword evidence="9" id="KW-0472">Membrane</keyword>
<dbReference type="GO" id="GO:0009288">
    <property type="term" value="C:bacterial-type flagellum"/>
    <property type="evidence" value="ECO:0007669"/>
    <property type="project" value="InterPro"/>
</dbReference>
<evidence type="ECO:0000313" key="12">
    <source>
        <dbReference type="Proteomes" id="UP000180088"/>
    </source>
</evidence>
<evidence type="ECO:0000256" key="2">
    <source>
        <dbReference type="ARBA" id="ARBA00010004"/>
    </source>
</evidence>
<sequence>MQPLRAALQAAHGRLDDESARLDAIVADVRGCEQALSGLPANTPIFLSALGFVREMHERRRMQARVVADAQSAWLQAGDALKEARARVRQLEKHRERQRLAHREQWQKREYRELDEAWLRRGGKEGGNEHFTG</sequence>
<keyword evidence="4" id="KW-0813">Transport</keyword>
<protein>
    <recommendedName>
        <fullName evidence="3">Flagellar FliJ protein</fullName>
    </recommendedName>
</protein>
<dbReference type="AlphaFoldDB" id="A0A1S1WXQ0"/>
<dbReference type="GO" id="GO:0006935">
    <property type="term" value="P:chemotaxis"/>
    <property type="evidence" value="ECO:0007669"/>
    <property type="project" value="UniProtKB-KW"/>
</dbReference>
<name>A0A1S1WXQ0_9NEIS</name>
<evidence type="ECO:0000256" key="1">
    <source>
        <dbReference type="ARBA" id="ARBA00004413"/>
    </source>
</evidence>
<evidence type="ECO:0000256" key="8">
    <source>
        <dbReference type="ARBA" id="ARBA00022927"/>
    </source>
</evidence>
<evidence type="ECO:0000256" key="9">
    <source>
        <dbReference type="ARBA" id="ARBA00023136"/>
    </source>
</evidence>
<dbReference type="InterPro" id="IPR053716">
    <property type="entry name" value="Flag_assembly_chemotaxis_eff"/>
</dbReference>
<comment type="subcellular location">
    <subcellularLocation>
        <location evidence="1">Cell membrane</location>
        <topology evidence="1">Peripheral membrane protein</topology>
        <orientation evidence="1">Cytoplasmic side</orientation>
    </subcellularLocation>
</comment>
<keyword evidence="6" id="KW-0145">Chemotaxis</keyword>
<keyword evidence="5" id="KW-1003">Cell membrane</keyword>
<dbReference type="Pfam" id="PF02050">
    <property type="entry name" value="FliJ"/>
    <property type="match status" value="1"/>
</dbReference>
<dbReference type="GO" id="GO:0015031">
    <property type="term" value="P:protein transport"/>
    <property type="evidence" value="ECO:0007669"/>
    <property type="project" value="UniProtKB-KW"/>
</dbReference>
<dbReference type="EMBL" id="MKCS01000001">
    <property type="protein sequence ID" value="OHX12063.1"/>
    <property type="molecule type" value="Genomic_DNA"/>
</dbReference>
<keyword evidence="7" id="KW-1005">Bacterial flagellum biogenesis</keyword>
<evidence type="ECO:0000256" key="6">
    <source>
        <dbReference type="ARBA" id="ARBA00022500"/>
    </source>
</evidence>
<dbReference type="RefSeq" id="WP_071115037.1">
    <property type="nucleotide sequence ID" value="NZ_MKCS01000001.1"/>
</dbReference>
<keyword evidence="8" id="KW-0653">Protein transport</keyword>
<evidence type="ECO:0000256" key="3">
    <source>
        <dbReference type="ARBA" id="ARBA00020392"/>
    </source>
</evidence>
<dbReference type="Gene3D" id="1.10.287.1700">
    <property type="match status" value="1"/>
</dbReference>
<evidence type="ECO:0000256" key="4">
    <source>
        <dbReference type="ARBA" id="ARBA00022448"/>
    </source>
</evidence>
<evidence type="ECO:0000256" key="7">
    <source>
        <dbReference type="ARBA" id="ARBA00022795"/>
    </source>
</evidence>
<dbReference type="InterPro" id="IPR012823">
    <property type="entry name" value="Flagell_FliJ"/>
</dbReference>
<dbReference type="STRING" id="1903179.BI347_00075"/>
<comment type="similarity">
    <text evidence="2">Belongs to the FliJ family.</text>
</comment>
<proteinExistence type="inferred from homology"/>
<dbReference type="GO" id="GO:0044781">
    <property type="term" value="P:bacterial-type flagellum organization"/>
    <property type="evidence" value="ECO:0007669"/>
    <property type="project" value="UniProtKB-KW"/>
</dbReference>
<organism evidence="11 12">
    <name type="scientific">Chromobacterium sphagni</name>
    <dbReference type="NCBI Taxonomy" id="1903179"/>
    <lineage>
        <taxon>Bacteria</taxon>
        <taxon>Pseudomonadati</taxon>
        <taxon>Pseudomonadota</taxon>
        <taxon>Betaproteobacteria</taxon>
        <taxon>Neisseriales</taxon>
        <taxon>Chromobacteriaceae</taxon>
        <taxon>Chromobacterium</taxon>
    </lineage>
</organism>
<keyword evidence="10" id="KW-1006">Bacterial flagellum protein export</keyword>
<comment type="caution">
    <text evidence="11">The sequence shown here is derived from an EMBL/GenBank/DDBJ whole genome shotgun (WGS) entry which is preliminary data.</text>
</comment>
<dbReference type="GO" id="GO:0005886">
    <property type="term" value="C:plasma membrane"/>
    <property type="evidence" value="ECO:0007669"/>
    <property type="project" value="UniProtKB-SubCell"/>
</dbReference>
<evidence type="ECO:0000256" key="5">
    <source>
        <dbReference type="ARBA" id="ARBA00022475"/>
    </source>
</evidence>
<accession>A0A1S1WXQ0</accession>
<evidence type="ECO:0000256" key="10">
    <source>
        <dbReference type="ARBA" id="ARBA00023225"/>
    </source>
</evidence>
<dbReference type="Proteomes" id="UP000180088">
    <property type="component" value="Unassembled WGS sequence"/>
</dbReference>
<gene>
    <name evidence="11" type="ORF">BI347_00075</name>
</gene>
<evidence type="ECO:0000313" key="11">
    <source>
        <dbReference type="EMBL" id="OHX12063.1"/>
    </source>
</evidence>